<evidence type="ECO:0000313" key="2">
    <source>
        <dbReference type="EMBL" id="AXC49811.1"/>
    </source>
</evidence>
<dbReference type="Pfam" id="PF05036">
    <property type="entry name" value="SPOR"/>
    <property type="match status" value="1"/>
</dbReference>
<dbReference type="KEGG" id="pars:DRW48_09030"/>
<dbReference type="OrthoDB" id="7843142at2"/>
<gene>
    <name evidence="2" type="ORF">DRW48_09030</name>
</gene>
<dbReference type="InterPro" id="IPR007730">
    <property type="entry name" value="SPOR-like_dom"/>
</dbReference>
<dbReference type="SUPFAM" id="SSF110997">
    <property type="entry name" value="Sporulation related repeat"/>
    <property type="match status" value="1"/>
</dbReference>
<name>A0A344PKA6_9RHOB</name>
<feature type="domain" description="SPOR" evidence="1">
    <location>
        <begin position="1"/>
        <end position="75"/>
    </location>
</feature>
<dbReference type="Gene3D" id="3.30.70.1070">
    <property type="entry name" value="Sporulation related repeat"/>
    <property type="match status" value="1"/>
</dbReference>
<dbReference type="AlphaFoldDB" id="A0A344PKA6"/>
<evidence type="ECO:0000259" key="1">
    <source>
        <dbReference type="PROSITE" id="PS51724"/>
    </source>
</evidence>
<proteinExistence type="predicted"/>
<organism evidence="2 3">
    <name type="scientific">Paracoccus suum</name>
    <dbReference type="NCBI Taxonomy" id="2259340"/>
    <lineage>
        <taxon>Bacteria</taxon>
        <taxon>Pseudomonadati</taxon>
        <taxon>Pseudomonadota</taxon>
        <taxon>Alphaproteobacteria</taxon>
        <taxon>Rhodobacterales</taxon>
        <taxon>Paracoccaceae</taxon>
        <taxon>Paracoccus</taxon>
    </lineage>
</organism>
<accession>A0A344PKA6</accession>
<keyword evidence="3" id="KW-1185">Reference proteome</keyword>
<reference evidence="3" key="1">
    <citation type="submission" date="2018-07" db="EMBL/GenBank/DDBJ databases">
        <title>Genome sequencing of Paracoccus sp. SC2-6.</title>
        <authorList>
            <person name="Heo J."/>
            <person name="Kim S.-J."/>
            <person name="Kwon S.-W."/>
        </authorList>
    </citation>
    <scope>NUCLEOTIDE SEQUENCE [LARGE SCALE GENOMIC DNA]</scope>
    <source>
        <strain evidence="3">SC2-6</strain>
    </source>
</reference>
<dbReference type="InterPro" id="IPR036680">
    <property type="entry name" value="SPOR-like_sf"/>
</dbReference>
<protein>
    <recommendedName>
        <fullName evidence="1">SPOR domain-containing protein</fullName>
    </recommendedName>
</protein>
<sequence>MIPAGARWLQIGVYADADSVNAGLSRLAAAGFPAARGTAARGRDAILAGPYPTREGIVSAYDRLTRAGFAALIPR</sequence>
<dbReference type="PROSITE" id="PS51724">
    <property type="entry name" value="SPOR"/>
    <property type="match status" value="1"/>
</dbReference>
<dbReference type="GO" id="GO:0042834">
    <property type="term" value="F:peptidoglycan binding"/>
    <property type="evidence" value="ECO:0007669"/>
    <property type="project" value="InterPro"/>
</dbReference>
<evidence type="ECO:0000313" key="3">
    <source>
        <dbReference type="Proteomes" id="UP000252023"/>
    </source>
</evidence>
<dbReference type="Proteomes" id="UP000252023">
    <property type="component" value="Chromosome"/>
</dbReference>
<dbReference type="EMBL" id="CP030918">
    <property type="protein sequence ID" value="AXC49811.1"/>
    <property type="molecule type" value="Genomic_DNA"/>
</dbReference>